<dbReference type="PANTHER" id="PTHR33706:SF1">
    <property type="entry name" value="TPR REPEAT PROTEIN"/>
    <property type="match status" value="1"/>
</dbReference>
<proteinExistence type="predicted"/>
<sequence length="118" mass="13509">MKKRLEYGLQFGRAKLQSQLMNGIDGKQLGCVLKYSIIIGAKLKENIQIEAQIMYLENTIMIKGRVFGSSLIKIKCLMGGLYKQGLKNGKWIDLNDNFWNLIQIIYYGEYKNGKKIGL</sequence>
<organism evidence="1 2">
    <name type="scientific">Paramecium octaurelia</name>
    <dbReference type="NCBI Taxonomy" id="43137"/>
    <lineage>
        <taxon>Eukaryota</taxon>
        <taxon>Sar</taxon>
        <taxon>Alveolata</taxon>
        <taxon>Ciliophora</taxon>
        <taxon>Intramacronucleata</taxon>
        <taxon>Oligohymenophorea</taxon>
        <taxon>Peniculida</taxon>
        <taxon>Parameciidae</taxon>
        <taxon>Paramecium</taxon>
    </lineage>
</organism>
<gene>
    <name evidence="1" type="ORF">POCTA_138.1.T0240038</name>
</gene>
<protein>
    <submittedName>
        <fullName evidence="1">Uncharacterized protein</fullName>
    </submittedName>
</protein>
<accession>A0A8S1THS5</accession>
<name>A0A8S1THS5_PAROT</name>
<dbReference type="PANTHER" id="PTHR33706">
    <property type="entry name" value="MORN VARIANT REPEAT PROTEIN"/>
    <property type="match status" value="1"/>
</dbReference>
<dbReference type="EMBL" id="CAJJDP010000024">
    <property type="protein sequence ID" value="CAD8150632.1"/>
    <property type="molecule type" value="Genomic_DNA"/>
</dbReference>
<evidence type="ECO:0000313" key="1">
    <source>
        <dbReference type="EMBL" id="CAD8150632.1"/>
    </source>
</evidence>
<dbReference type="AlphaFoldDB" id="A0A8S1THS5"/>
<comment type="caution">
    <text evidence="1">The sequence shown here is derived from an EMBL/GenBank/DDBJ whole genome shotgun (WGS) entry which is preliminary data.</text>
</comment>
<reference evidence="1" key="1">
    <citation type="submission" date="2021-01" db="EMBL/GenBank/DDBJ databases">
        <authorList>
            <consortium name="Genoscope - CEA"/>
            <person name="William W."/>
        </authorList>
    </citation>
    <scope>NUCLEOTIDE SEQUENCE</scope>
</reference>
<keyword evidence="2" id="KW-1185">Reference proteome</keyword>
<dbReference type="Proteomes" id="UP000683925">
    <property type="component" value="Unassembled WGS sequence"/>
</dbReference>
<evidence type="ECO:0000313" key="2">
    <source>
        <dbReference type="Proteomes" id="UP000683925"/>
    </source>
</evidence>